<organism evidence="2 3">
    <name type="scientific">Cadophora malorum</name>
    <dbReference type="NCBI Taxonomy" id="108018"/>
    <lineage>
        <taxon>Eukaryota</taxon>
        <taxon>Fungi</taxon>
        <taxon>Dikarya</taxon>
        <taxon>Ascomycota</taxon>
        <taxon>Pezizomycotina</taxon>
        <taxon>Leotiomycetes</taxon>
        <taxon>Helotiales</taxon>
        <taxon>Ploettnerulaceae</taxon>
        <taxon>Cadophora</taxon>
    </lineage>
</organism>
<comment type="caution">
    <text evidence="2">The sequence shown here is derived from an EMBL/GenBank/DDBJ whole genome shotgun (WGS) entry which is preliminary data.</text>
</comment>
<evidence type="ECO:0000313" key="3">
    <source>
        <dbReference type="Proteomes" id="UP000664132"/>
    </source>
</evidence>
<dbReference type="EMBL" id="JAFJYH010000069">
    <property type="protein sequence ID" value="KAG4421247.1"/>
    <property type="molecule type" value="Genomic_DNA"/>
</dbReference>
<accession>A0A8H7TL50</accession>
<dbReference type="PANTHER" id="PTHR37017">
    <property type="entry name" value="AB HYDROLASE-1 DOMAIN-CONTAINING PROTEIN-RELATED"/>
    <property type="match status" value="1"/>
</dbReference>
<dbReference type="Proteomes" id="UP000664132">
    <property type="component" value="Unassembled WGS sequence"/>
</dbReference>
<proteinExistence type="predicted"/>
<dbReference type="Pfam" id="PF12697">
    <property type="entry name" value="Abhydrolase_6"/>
    <property type="match status" value="1"/>
</dbReference>
<evidence type="ECO:0000259" key="1">
    <source>
        <dbReference type="Pfam" id="PF12697"/>
    </source>
</evidence>
<reference evidence="2" key="1">
    <citation type="submission" date="2021-02" db="EMBL/GenBank/DDBJ databases">
        <title>Genome sequence Cadophora malorum strain M34.</title>
        <authorList>
            <person name="Stefanovic E."/>
            <person name="Vu D."/>
            <person name="Scully C."/>
            <person name="Dijksterhuis J."/>
            <person name="Roader J."/>
            <person name="Houbraken J."/>
        </authorList>
    </citation>
    <scope>NUCLEOTIDE SEQUENCE</scope>
    <source>
        <strain evidence="2">M34</strain>
    </source>
</reference>
<gene>
    <name evidence="2" type="ORF">IFR04_005658</name>
</gene>
<protein>
    <recommendedName>
        <fullName evidence="1">AB hydrolase-1 domain-containing protein</fullName>
    </recommendedName>
</protein>
<evidence type="ECO:0000313" key="2">
    <source>
        <dbReference type="EMBL" id="KAG4421247.1"/>
    </source>
</evidence>
<dbReference type="OrthoDB" id="408373at2759"/>
<dbReference type="Gene3D" id="3.40.50.1820">
    <property type="entry name" value="alpha/beta hydrolase"/>
    <property type="match status" value="1"/>
</dbReference>
<keyword evidence="3" id="KW-1185">Reference proteome</keyword>
<name>A0A8H7TL50_9HELO</name>
<feature type="domain" description="AB hydrolase-1" evidence="1">
    <location>
        <begin position="11"/>
        <end position="259"/>
    </location>
</feature>
<dbReference type="InterPro" id="IPR052897">
    <property type="entry name" value="Sec-Metab_Biosynth_Hydrolase"/>
</dbReference>
<dbReference type="SUPFAM" id="SSF53474">
    <property type="entry name" value="alpha/beta-Hydrolases"/>
    <property type="match status" value="1"/>
</dbReference>
<dbReference type="InterPro" id="IPR000073">
    <property type="entry name" value="AB_hydrolase_1"/>
</dbReference>
<dbReference type="InterPro" id="IPR029058">
    <property type="entry name" value="AB_hydrolase_fold"/>
</dbReference>
<dbReference type="PANTHER" id="PTHR37017:SF3">
    <property type="entry name" value="AB HYDROLASE-1 DOMAIN-CONTAINING PROTEIN"/>
    <property type="match status" value="1"/>
</dbReference>
<dbReference type="AlphaFoldDB" id="A0A8H7TL50"/>
<sequence length="270" mass="29160">MSTSSQKPTFIFVPGAWHKPTCWSKVTALLTNHGYNSLTPTLPSTLGDAYTTFKDDLDVVRDAITSETTKGRDVVVVVWSYGSLPGASAIRGLTKRRSHLEAETGEAEIEKGEGQGHVIGLCLIATGFCVTGTDFLTSGGGSPPPFWKVSSTGFAEFTLDDEGIRELFYHDLPVEEGQECVGDVTKQSLKALSEGGEDVYAGWRDVECWFLGTKEDKGLPFEVQGMLVGMAREQGGNVVMREVQSGHAPMLSKPEETVEFLLEAAKAFVG</sequence>